<feature type="repeat" description="PPR" evidence="5">
    <location>
        <begin position="675"/>
        <end position="709"/>
    </location>
</feature>
<keyword evidence="7" id="KW-1185">Reference proteome</keyword>
<dbReference type="OrthoDB" id="185373at2759"/>
<keyword evidence="2" id="KW-0677">Repeat</keyword>
<evidence type="ECO:0000256" key="5">
    <source>
        <dbReference type="PROSITE-ProRule" id="PRU00708"/>
    </source>
</evidence>
<proteinExistence type="inferred from homology"/>
<dbReference type="PROSITE" id="PS51375">
    <property type="entry name" value="PPR"/>
    <property type="match status" value="2"/>
</dbReference>
<comment type="similarity">
    <text evidence="1">Belongs to the CCM1 family.</text>
</comment>
<dbReference type="Pfam" id="PF13812">
    <property type="entry name" value="PPR_3"/>
    <property type="match status" value="1"/>
</dbReference>
<evidence type="ECO:0000256" key="1">
    <source>
        <dbReference type="ARBA" id="ARBA00006192"/>
    </source>
</evidence>
<dbReference type="InterPro" id="IPR002885">
    <property type="entry name" value="PPR_rpt"/>
</dbReference>
<evidence type="ECO:0008006" key="8">
    <source>
        <dbReference type="Google" id="ProtNLM"/>
    </source>
</evidence>
<evidence type="ECO:0000313" key="7">
    <source>
        <dbReference type="Proteomes" id="UP000308652"/>
    </source>
</evidence>
<feature type="repeat" description="PPR" evidence="5">
    <location>
        <begin position="640"/>
        <end position="674"/>
    </location>
</feature>
<reference evidence="6 7" key="1">
    <citation type="journal article" date="2019" name="Nat. Ecol. Evol.">
        <title>Megaphylogeny resolves global patterns of mushroom evolution.</title>
        <authorList>
            <person name="Varga T."/>
            <person name="Krizsan K."/>
            <person name="Foldi C."/>
            <person name="Dima B."/>
            <person name="Sanchez-Garcia M."/>
            <person name="Sanchez-Ramirez S."/>
            <person name="Szollosi G.J."/>
            <person name="Szarkandi J.G."/>
            <person name="Papp V."/>
            <person name="Albert L."/>
            <person name="Andreopoulos W."/>
            <person name="Angelini C."/>
            <person name="Antonin V."/>
            <person name="Barry K.W."/>
            <person name="Bougher N.L."/>
            <person name="Buchanan P."/>
            <person name="Buyck B."/>
            <person name="Bense V."/>
            <person name="Catcheside P."/>
            <person name="Chovatia M."/>
            <person name="Cooper J."/>
            <person name="Damon W."/>
            <person name="Desjardin D."/>
            <person name="Finy P."/>
            <person name="Geml J."/>
            <person name="Haridas S."/>
            <person name="Hughes K."/>
            <person name="Justo A."/>
            <person name="Karasinski D."/>
            <person name="Kautmanova I."/>
            <person name="Kiss B."/>
            <person name="Kocsube S."/>
            <person name="Kotiranta H."/>
            <person name="LaButti K.M."/>
            <person name="Lechner B.E."/>
            <person name="Liimatainen K."/>
            <person name="Lipzen A."/>
            <person name="Lukacs Z."/>
            <person name="Mihaltcheva S."/>
            <person name="Morgado L.N."/>
            <person name="Niskanen T."/>
            <person name="Noordeloos M.E."/>
            <person name="Ohm R.A."/>
            <person name="Ortiz-Santana B."/>
            <person name="Ovrebo C."/>
            <person name="Racz N."/>
            <person name="Riley R."/>
            <person name="Savchenko A."/>
            <person name="Shiryaev A."/>
            <person name="Soop K."/>
            <person name="Spirin V."/>
            <person name="Szebenyi C."/>
            <person name="Tomsovsky M."/>
            <person name="Tulloss R.E."/>
            <person name="Uehling J."/>
            <person name="Grigoriev I.V."/>
            <person name="Vagvolgyi C."/>
            <person name="Papp T."/>
            <person name="Martin F.M."/>
            <person name="Miettinen O."/>
            <person name="Hibbett D.S."/>
            <person name="Nagy L.G."/>
        </authorList>
    </citation>
    <scope>NUCLEOTIDE SEQUENCE [LARGE SCALE GENOMIC DNA]</scope>
    <source>
        <strain evidence="6 7">CBS 166.37</strain>
    </source>
</reference>
<dbReference type="InterPro" id="IPR011990">
    <property type="entry name" value="TPR-like_helical_dom_sf"/>
</dbReference>
<evidence type="ECO:0000256" key="3">
    <source>
        <dbReference type="ARBA" id="ARBA00044493"/>
    </source>
</evidence>
<evidence type="ECO:0000256" key="2">
    <source>
        <dbReference type="ARBA" id="ARBA00022737"/>
    </source>
</evidence>
<organism evidence="6 7">
    <name type="scientific">Crucibulum laeve</name>
    <dbReference type="NCBI Taxonomy" id="68775"/>
    <lineage>
        <taxon>Eukaryota</taxon>
        <taxon>Fungi</taxon>
        <taxon>Dikarya</taxon>
        <taxon>Basidiomycota</taxon>
        <taxon>Agaricomycotina</taxon>
        <taxon>Agaricomycetes</taxon>
        <taxon>Agaricomycetidae</taxon>
        <taxon>Agaricales</taxon>
        <taxon>Agaricineae</taxon>
        <taxon>Nidulariaceae</taxon>
        <taxon>Crucibulum</taxon>
    </lineage>
</organism>
<dbReference type="NCBIfam" id="TIGR00756">
    <property type="entry name" value="PPR"/>
    <property type="match status" value="2"/>
</dbReference>
<dbReference type="STRING" id="68775.A0A5C3M6U7"/>
<evidence type="ECO:0000256" key="4">
    <source>
        <dbReference type="ARBA" id="ARBA00044511"/>
    </source>
</evidence>
<gene>
    <name evidence="6" type="ORF">BDQ12DRAFT_678794</name>
</gene>
<evidence type="ECO:0000313" key="6">
    <source>
        <dbReference type="EMBL" id="TFK41050.1"/>
    </source>
</evidence>
<name>A0A5C3M6U7_9AGAR</name>
<protein>
    <recommendedName>
        <fullName evidence="8">Pentacotripeptide-repeat region of PRORP domain-containing protein</fullName>
    </recommendedName>
</protein>
<accession>A0A5C3M6U7</accession>
<comment type="function">
    <text evidence="3">Regulates mitochondrial small subunit maturation by controlling 15S rRNA 5'-end processing. Localizes to the 5' precursor of the 15S rRNA in a position that is subsequently occupied by mS47 in the mature yeast mtSSU. Uses structure and sequence-specific RNA recognition, binding to a single-stranded region of the precursor and specifically recognizing bases -6 to -1. The exchange of Ccm1 for mS47 is coupled to the irreversible removal of precursor rRNA that is accompanied by conformational changes of the mitoribosomal proteins uS5m and mS26. These conformational changes signal completion of 5'-end rRNA processing through protection of the mature 5'-end of the 15S rRNA and stabilization of mS47. The removal of the 5' precursor together with the dissociation of Ccm1 may be catalyzed by the 5'-3' exoribonuclease Pet127. Involved in the specific removal of group I introns in mitochondrial encoded transcripts.</text>
</comment>
<dbReference type="Proteomes" id="UP000308652">
    <property type="component" value="Unassembled WGS sequence"/>
</dbReference>
<comment type="subunit">
    <text evidence="4">Binds to mitochondrial small subunit 15S rRNA.</text>
</comment>
<dbReference type="EMBL" id="ML213595">
    <property type="protein sequence ID" value="TFK41050.1"/>
    <property type="molecule type" value="Genomic_DNA"/>
</dbReference>
<dbReference type="AlphaFoldDB" id="A0A5C3M6U7"/>
<dbReference type="PANTHER" id="PTHR47447:SF17">
    <property type="entry name" value="OS12G0638900 PROTEIN"/>
    <property type="match status" value="1"/>
</dbReference>
<dbReference type="Gene3D" id="1.25.40.10">
    <property type="entry name" value="Tetratricopeptide repeat domain"/>
    <property type="match status" value="3"/>
</dbReference>
<dbReference type="PANTHER" id="PTHR47447">
    <property type="entry name" value="OS03G0856100 PROTEIN"/>
    <property type="match status" value="1"/>
</dbReference>
<sequence>MLRGLVLARRHFEHAGFWIGCRSMTYPPSFRPLQRLTSSTALLSERVYGSEIPATSTTHRNHSLGDGNALDITPEDSLIRGHLGTPQSLMFNDFDRPSRLKSIRSSSFLSFLFSDRDKVRTMAVNMAGSSTPYWAIQILNLAHDFSCPLKQNAYECVCHQLSAAKHWTIILRVVALGRRHTGRTTTRLLNWRVRALVEVHDYTALCNAIEEFRTHSLKPSRRTFHLILSAHIRNRDLLRAKECLQAMAEAGYPADASTDAVIAQYYRSLGADLQVRRKALESLHEIPGPTATTVINSLIRICLDTQDLRGVQQLLAVFDPQAIVAINETMLVGKDVNSYTALSGPPPTVCPNAATFSMFIDYQATKCNPAAAIKLFEAMIAEDIVPTSRTVVSLIHALFSGGQGDFAVTLFARICINDKQIITLFKPFTTSSPKLPLSRLPEVQLTVEIFNALLKGFLKSHGLNSIHAVLRAMRANHVKPDAKTLEIVLAHFNRGEHSRPRTLFRLLRSLTSPILRPTLRHMHLLLSCLLRHEKYFLYGSGWNTIGTNYSQNTKKRPSLNNGQLVSTADPFDPLAGLVLPKHLGYRGLAAPVLQSLSARQIKADSPAIALRMRHDAVTNADMDSAKKVFAAMLARGMHPNEYHFAALMEGYARNGDLAAAHDTMNSAERVGVKPNVVMYTILIAGYARHGNPELSIRTFQSMVAAQIPPDIPSIDAVSSAFFAVGAYNMAKRVLVTLWPHVQPFPAELRGASLKELACHFRALPRPNGRSVFAKQTKQQRLMLHWQIRDLVVRWKASTRRRSSPLHQSK</sequence>